<dbReference type="InterPro" id="IPR005158">
    <property type="entry name" value="BTAD"/>
</dbReference>
<dbReference type="Pfam" id="PF00486">
    <property type="entry name" value="Trans_reg_C"/>
    <property type="match status" value="1"/>
</dbReference>
<dbReference type="SUPFAM" id="SSF52540">
    <property type="entry name" value="P-loop containing nucleoside triphosphate hydrolases"/>
    <property type="match status" value="1"/>
</dbReference>
<dbReference type="RefSeq" id="WP_233732995.1">
    <property type="nucleotide sequence ID" value="NZ_JAJVCN010000004.1"/>
</dbReference>
<dbReference type="InterPro" id="IPR016032">
    <property type="entry name" value="Sig_transdc_resp-reg_C-effctor"/>
</dbReference>
<evidence type="ECO:0000256" key="3">
    <source>
        <dbReference type="ARBA" id="ARBA00023125"/>
    </source>
</evidence>
<dbReference type="SMART" id="SM00862">
    <property type="entry name" value="Trans_reg_C"/>
    <property type="match status" value="1"/>
</dbReference>
<dbReference type="SUPFAM" id="SSF48452">
    <property type="entry name" value="TPR-like"/>
    <property type="match status" value="4"/>
</dbReference>
<dbReference type="InterPro" id="IPR051677">
    <property type="entry name" value="AfsR-DnrI-RedD_regulator"/>
</dbReference>
<keyword evidence="4" id="KW-0804">Transcription</keyword>
<comment type="caution">
    <text evidence="7">The sequence shown here is derived from an EMBL/GenBank/DDBJ whole genome shotgun (WGS) entry which is preliminary data.</text>
</comment>
<evidence type="ECO:0000256" key="5">
    <source>
        <dbReference type="PROSITE-ProRule" id="PRU01091"/>
    </source>
</evidence>
<dbReference type="SMART" id="SM00028">
    <property type="entry name" value="TPR"/>
    <property type="match status" value="7"/>
</dbReference>
<dbReference type="InterPro" id="IPR001867">
    <property type="entry name" value="OmpR/PhoB-type_DNA-bd"/>
</dbReference>
<accession>A0ABS8ZSV3</accession>
<dbReference type="Gene3D" id="1.10.10.10">
    <property type="entry name" value="Winged helix-like DNA-binding domain superfamily/Winged helix DNA-binding domain"/>
    <property type="match status" value="1"/>
</dbReference>
<evidence type="ECO:0000256" key="1">
    <source>
        <dbReference type="ARBA" id="ARBA00005820"/>
    </source>
</evidence>
<dbReference type="PANTHER" id="PTHR35807">
    <property type="entry name" value="TRANSCRIPTIONAL REGULATOR REDD-RELATED"/>
    <property type="match status" value="1"/>
</dbReference>
<dbReference type="InterPro" id="IPR027417">
    <property type="entry name" value="P-loop_NTPase"/>
</dbReference>
<keyword evidence="8" id="KW-1185">Reference proteome</keyword>
<dbReference type="Pfam" id="PF03704">
    <property type="entry name" value="BTAD"/>
    <property type="match status" value="1"/>
</dbReference>
<dbReference type="PANTHER" id="PTHR35807:SF1">
    <property type="entry name" value="TRANSCRIPTIONAL REGULATOR REDD"/>
    <property type="match status" value="1"/>
</dbReference>
<dbReference type="PROSITE" id="PS51755">
    <property type="entry name" value="OMPR_PHOB"/>
    <property type="match status" value="1"/>
</dbReference>
<dbReference type="PRINTS" id="PR00364">
    <property type="entry name" value="DISEASERSIST"/>
</dbReference>
<evidence type="ECO:0000259" key="6">
    <source>
        <dbReference type="PROSITE" id="PS51755"/>
    </source>
</evidence>
<dbReference type="InterPro" id="IPR036388">
    <property type="entry name" value="WH-like_DNA-bd_sf"/>
</dbReference>
<dbReference type="Proteomes" id="UP001521150">
    <property type="component" value="Unassembled WGS sequence"/>
</dbReference>
<dbReference type="InterPro" id="IPR019734">
    <property type="entry name" value="TPR_rpt"/>
</dbReference>
<gene>
    <name evidence="7" type="ORF">LWC34_49495</name>
</gene>
<proteinExistence type="inferred from homology"/>
<dbReference type="InterPro" id="IPR011990">
    <property type="entry name" value="TPR-like_helical_dom_sf"/>
</dbReference>
<reference evidence="7 8" key="1">
    <citation type="submission" date="2021-12" db="EMBL/GenBank/DDBJ databases">
        <title>Genome sequence of Kibdelosporangium philippinense ATCC 49844.</title>
        <authorList>
            <person name="Fedorov E.A."/>
            <person name="Omeragic M."/>
            <person name="Shalygina K.F."/>
            <person name="Maclea K.S."/>
        </authorList>
    </citation>
    <scope>NUCLEOTIDE SEQUENCE [LARGE SCALE GENOMIC DNA]</scope>
    <source>
        <strain evidence="7 8">ATCC 49844</strain>
    </source>
</reference>
<evidence type="ECO:0000256" key="4">
    <source>
        <dbReference type="ARBA" id="ARBA00023163"/>
    </source>
</evidence>
<organism evidence="7 8">
    <name type="scientific">Kibdelosporangium philippinense</name>
    <dbReference type="NCBI Taxonomy" id="211113"/>
    <lineage>
        <taxon>Bacteria</taxon>
        <taxon>Bacillati</taxon>
        <taxon>Actinomycetota</taxon>
        <taxon>Actinomycetes</taxon>
        <taxon>Pseudonocardiales</taxon>
        <taxon>Pseudonocardiaceae</taxon>
        <taxon>Kibdelosporangium</taxon>
    </lineage>
</organism>
<dbReference type="SMART" id="SM01043">
    <property type="entry name" value="BTAD"/>
    <property type="match status" value="1"/>
</dbReference>
<dbReference type="Gene3D" id="3.40.50.300">
    <property type="entry name" value="P-loop containing nucleotide triphosphate hydrolases"/>
    <property type="match status" value="1"/>
</dbReference>
<evidence type="ECO:0000313" key="7">
    <source>
        <dbReference type="EMBL" id="MCE7010786.1"/>
    </source>
</evidence>
<dbReference type="SUPFAM" id="SSF46894">
    <property type="entry name" value="C-terminal effector domain of the bipartite response regulators"/>
    <property type="match status" value="1"/>
</dbReference>
<name>A0ABS8ZSV3_9PSEU</name>
<keyword evidence="2" id="KW-0805">Transcription regulation</keyword>
<protein>
    <submittedName>
        <fullName evidence="7">Winged helix-turn-helix domain-containing protein</fullName>
    </submittedName>
</protein>
<evidence type="ECO:0000313" key="8">
    <source>
        <dbReference type="Proteomes" id="UP001521150"/>
    </source>
</evidence>
<feature type="domain" description="OmpR/PhoB-type" evidence="6">
    <location>
        <begin position="1"/>
        <end position="95"/>
    </location>
</feature>
<dbReference type="Gene3D" id="1.25.40.10">
    <property type="entry name" value="Tetratricopeptide repeat domain"/>
    <property type="match status" value="3"/>
</dbReference>
<keyword evidence="3 5" id="KW-0238">DNA-binding</keyword>
<comment type="similarity">
    <text evidence="1">Belongs to the AfsR/DnrI/RedD regulatory family.</text>
</comment>
<dbReference type="EMBL" id="JAJVCN010000004">
    <property type="protein sequence ID" value="MCE7010786.1"/>
    <property type="molecule type" value="Genomic_DNA"/>
</dbReference>
<evidence type="ECO:0000256" key="2">
    <source>
        <dbReference type="ARBA" id="ARBA00023015"/>
    </source>
</evidence>
<feature type="DNA-binding region" description="OmpR/PhoB-type" evidence="5">
    <location>
        <begin position="1"/>
        <end position="95"/>
    </location>
</feature>
<sequence length="1017" mass="111047">MGEPVTPGEPRYRILGPVAVMGDVELGAPKQRAVLAALLLNANRMVSEEQIFTLVWGEETPKSVLGRVRVYVHELRALLGRDVIDRVRAGYRISVRPGELDLDVFTERITEGRTEAKSGRAAEAAAKFRAALDLWTGPALGGVSEPLAERETDALEERRLNVYEELFDAELAAGCHDKVVSEVQRIAADHPLRERLQGQLMLALDRSGRRSEALAVYLDTHHRLVEELGIEPGQALREIHQRILDPGEAPVRTRPAELPRDVRGFAGREAELTALSERLLTSDGGIGVISGTGGVGKTALAIRWAHRVRDQFPDGQLFLNLRGYDPDHEPLTPVAALGQLLQSLGVPTERVPDTVEQQAGLYRSLLADRKVLVVLDNVRDASQVWPLLPPSGVGIVTSRHRLGDVVANTGAYHASLTELTESDALALLTEVLGEDRVTEERDDCVELARLCGWLPLALRIAAANVVETHGIADVASELANGDRLAELAVDGADSPVSAAFALSYRALRPRDRQVFRLLGLVPGPDVTPHAAAAVAGISVAEATKSLRTLAAAYLIEPQAAQRYRFHDLVRLFASDRARTDPERTQAWDRLMDHYLAVSNAVVEKHGQAVLRLPGTFPVASAPVGDAMEELPNLTAALIQMCAQGPYRQAWRLADDLRVLYPRHGRRLAWLELGPIVLEAAKRNGEAEVQAMLQHSMGEALLRAGQREQAVTVLNNAVALSRSCGWRECEAASLADLSLVLEYTGRLAKAIEHNQKAAALFAELGSVAGENRTLNGLSRQYHHLGKLELAEDCARNALEISRSHRMHLAMVHDMRDLGSVLLDLGRYEESRTYIDQSITIGHDLGARGMGTAYTWLSRWHWETFSDEGARAAAQRGVDVSEEEGDVLIKPAALIALADAEIRLGEYDLADRHLSQAEAMINRAGLRWHMAYGLCARSRLSAAHGDFDKAIDEATQARDVARQAGYRPPELAALTELAFIHSRAGNRAQASKTAIAALELCRLCGHAPCADRLEPLIEA</sequence>
<dbReference type="CDD" id="cd15831">
    <property type="entry name" value="BTAD"/>
    <property type="match status" value="1"/>
</dbReference>